<dbReference type="OrthoDB" id="9801593at2"/>
<dbReference type="PANTHER" id="PTHR43745">
    <property type="entry name" value="NITROREDUCTASE MJ1384-RELATED"/>
    <property type="match status" value="1"/>
</dbReference>
<proteinExistence type="predicted"/>
<accession>A0A0M0G5N9</accession>
<dbReference type="InterPro" id="IPR000415">
    <property type="entry name" value="Nitroreductase-like"/>
</dbReference>
<dbReference type="CDD" id="cd02142">
    <property type="entry name" value="McbC_SagB-like_oxidoreductase"/>
    <property type="match status" value="1"/>
</dbReference>
<dbReference type="PANTHER" id="PTHR43745:SF2">
    <property type="entry name" value="NITROREDUCTASE MJ1384-RELATED"/>
    <property type="match status" value="1"/>
</dbReference>
<dbReference type="InterPro" id="IPR020051">
    <property type="entry name" value="SagB-type_dehydrogenase"/>
</dbReference>
<evidence type="ECO:0000259" key="1">
    <source>
        <dbReference type="Pfam" id="PF00881"/>
    </source>
</evidence>
<reference evidence="3" key="1">
    <citation type="submission" date="2015-07" db="EMBL/GenBank/DDBJ databases">
        <title>Fjat-14235 jcm11544.</title>
        <authorList>
            <person name="Liu B."/>
            <person name="Wang J."/>
            <person name="Zhu Y."/>
            <person name="Liu G."/>
            <person name="Chen Q."/>
            <person name="Chen Z."/>
            <person name="Lan J."/>
            <person name="Che J."/>
            <person name="Ge C."/>
            <person name="Shi H."/>
            <person name="Pan Z."/>
            <person name="Liu X."/>
        </authorList>
    </citation>
    <scope>NUCLEOTIDE SEQUENCE [LARGE SCALE GENOMIC DNA]</scope>
    <source>
        <strain evidence="3">JCM 11544</strain>
    </source>
</reference>
<sequence>MKWDFTFSAGDTTQRYRNYHRSSSHAPLMQMRKAPRREYEVRDLDSNGKRVKWHMDPGRFDQAGGKTFADVMKNRRTSWNFGERDVTEEELKELLLFSFGISEPLEKKRTYPSGGQFYSLEIYLLPTIRSVASGLLEEKVYKLNVNEGTLVEMEDLDLAKLPLLSASTDVGFFSLKEAQCVVVLVGNDRDLSVKYMDLSYRIMLLEAGHMAQNFLLTCTSLGLSSVPLGGFHEGEIKNMLQLTDDKMVLYTLLGG</sequence>
<dbReference type="InterPro" id="IPR052544">
    <property type="entry name" value="Bacteriocin_Proc_Enz"/>
</dbReference>
<evidence type="ECO:0000313" key="2">
    <source>
        <dbReference type="EMBL" id="KON85098.1"/>
    </source>
</evidence>
<dbReference type="InterPro" id="IPR029479">
    <property type="entry name" value="Nitroreductase"/>
</dbReference>
<organism evidence="2 3">
    <name type="scientific">Rossellomorea marisflavi</name>
    <dbReference type="NCBI Taxonomy" id="189381"/>
    <lineage>
        <taxon>Bacteria</taxon>
        <taxon>Bacillati</taxon>
        <taxon>Bacillota</taxon>
        <taxon>Bacilli</taxon>
        <taxon>Bacillales</taxon>
        <taxon>Bacillaceae</taxon>
        <taxon>Rossellomorea</taxon>
    </lineage>
</organism>
<dbReference type="Pfam" id="PF00881">
    <property type="entry name" value="Nitroreductase"/>
    <property type="match status" value="1"/>
</dbReference>
<feature type="domain" description="Nitroreductase" evidence="1">
    <location>
        <begin position="73"/>
        <end position="254"/>
    </location>
</feature>
<dbReference type="RefSeq" id="WP_053428699.1">
    <property type="nucleotide sequence ID" value="NZ_LGUE01000004.1"/>
</dbReference>
<dbReference type="Gene3D" id="3.40.109.10">
    <property type="entry name" value="NADH Oxidase"/>
    <property type="match status" value="1"/>
</dbReference>
<dbReference type="SUPFAM" id="SSF55469">
    <property type="entry name" value="FMN-dependent nitroreductase-like"/>
    <property type="match status" value="1"/>
</dbReference>
<name>A0A0M0G5N9_9BACI</name>
<dbReference type="NCBIfam" id="TIGR03605">
    <property type="entry name" value="antibiot_sagB"/>
    <property type="match status" value="1"/>
</dbReference>
<protein>
    <recommendedName>
        <fullName evidence="1">Nitroreductase domain-containing protein</fullName>
    </recommendedName>
</protein>
<dbReference type="PATRIC" id="fig|189381.12.peg.2880"/>
<dbReference type="EMBL" id="LGUE01000004">
    <property type="protein sequence ID" value="KON85098.1"/>
    <property type="molecule type" value="Genomic_DNA"/>
</dbReference>
<dbReference type="AlphaFoldDB" id="A0A0M0G5N9"/>
<dbReference type="GO" id="GO:0016491">
    <property type="term" value="F:oxidoreductase activity"/>
    <property type="evidence" value="ECO:0007669"/>
    <property type="project" value="InterPro"/>
</dbReference>
<keyword evidence="3" id="KW-1185">Reference proteome</keyword>
<comment type="caution">
    <text evidence="2">The sequence shown here is derived from an EMBL/GenBank/DDBJ whole genome shotgun (WGS) entry which is preliminary data.</text>
</comment>
<gene>
    <name evidence="2" type="ORF">AF331_14060</name>
</gene>
<dbReference type="STRING" id="189381.GCA_900166615_01112"/>
<dbReference type="Proteomes" id="UP000037405">
    <property type="component" value="Unassembled WGS sequence"/>
</dbReference>
<evidence type="ECO:0000313" key="3">
    <source>
        <dbReference type="Proteomes" id="UP000037405"/>
    </source>
</evidence>